<dbReference type="InterPro" id="IPR050863">
    <property type="entry name" value="CenT-Element_Derived"/>
</dbReference>
<accession>A0A6A6EGW6</accession>
<dbReference type="AlphaFoldDB" id="A0A6A6EGW6"/>
<dbReference type="GO" id="GO:0003677">
    <property type="term" value="F:DNA binding"/>
    <property type="evidence" value="ECO:0007669"/>
    <property type="project" value="TreeGrafter"/>
</dbReference>
<dbReference type="EMBL" id="ML994619">
    <property type="protein sequence ID" value="KAF2190325.1"/>
    <property type="molecule type" value="Genomic_DNA"/>
</dbReference>
<feature type="domain" description="DDE-1" evidence="1">
    <location>
        <begin position="143"/>
        <end position="192"/>
    </location>
</feature>
<dbReference type="Pfam" id="PF03184">
    <property type="entry name" value="DDE_1"/>
    <property type="match status" value="1"/>
</dbReference>
<name>A0A6A6EGW6_9PEZI</name>
<sequence length="215" mass="25296">MKKIRQKPQEKERILSQQRDVFKEHFYDLEKVIRDKGIQQRDTWNFDECGFRIGISSSQDVITMEAFKSTKMLLETNGDFISIVKTINAAGETIPPLTILKGAQIMHQHVSRELHLDPQMLLGVSESGYSNNQIALDYIKHFNNHSSHLTHKFITYCFENKIWPYTLPPHSSHVLQPLDVIVFQPYKHFHKKRIEVKVRHGTDDFNKVEFLHYIH</sequence>
<dbReference type="GO" id="GO:0005634">
    <property type="term" value="C:nucleus"/>
    <property type="evidence" value="ECO:0007669"/>
    <property type="project" value="TreeGrafter"/>
</dbReference>
<proteinExistence type="predicted"/>
<evidence type="ECO:0000313" key="3">
    <source>
        <dbReference type="Proteomes" id="UP000800200"/>
    </source>
</evidence>
<dbReference type="InterPro" id="IPR004875">
    <property type="entry name" value="DDE_SF_endonuclease_dom"/>
</dbReference>
<dbReference type="PANTHER" id="PTHR19303">
    <property type="entry name" value="TRANSPOSON"/>
    <property type="match status" value="1"/>
</dbReference>
<organism evidence="2 3">
    <name type="scientific">Zopfia rhizophila CBS 207.26</name>
    <dbReference type="NCBI Taxonomy" id="1314779"/>
    <lineage>
        <taxon>Eukaryota</taxon>
        <taxon>Fungi</taxon>
        <taxon>Dikarya</taxon>
        <taxon>Ascomycota</taxon>
        <taxon>Pezizomycotina</taxon>
        <taxon>Dothideomycetes</taxon>
        <taxon>Dothideomycetes incertae sedis</taxon>
        <taxon>Zopfiaceae</taxon>
        <taxon>Zopfia</taxon>
    </lineage>
</organism>
<protein>
    <recommendedName>
        <fullName evidence="1">DDE-1 domain-containing protein</fullName>
    </recommendedName>
</protein>
<dbReference type="PANTHER" id="PTHR19303:SF74">
    <property type="entry name" value="POGO TRANSPOSABLE ELEMENT WITH KRAB DOMAIN"/>
    <property type="match status" value="1"/>
</dbReference>
<gene>
    <name evidence="2" type="ORF">K469DRAFT_723140</name>
</gene>
<evidence type="ECO:0000259" key="1">
    <source>
        <dbReference type="Pfam" id="PF03184"/>
    </source>
</evidence>
<dbReference type="OrthoDB" id="3943683at2759"/>
<dbReference type="Proteomes" id="UP000800200">
    <property type="component" value="Unassembled WGS sequence"/>
</dbReference>
<evidence type="ECO:0000313" key="2">
    <source>
        <dbReference type="EMBL" id="KAF2190325.1"/>
    </source>
</evidence>
<keyword evidence="3" id="KW-1185">Reference proteome</keyword>
<reference evidence="2" key="1">
    <citation type="journal article" date="2020" name="Stud. Mycol.">
        <title>101 Dothideomycetes genomes: a test case for predicting lifestyles and emergence of pathogens.</title>
        <authorList>
            <person name="Haridas S."/>
            <person name="Albert R."/>
            <person name="Binder M."/>
            <person name="Bloem J."/>
            <person name="Labutti K."/>
            <person name="Salamov A."/>
            <person name="Andreopoulos B."/>
            <person name="Baker S."/>
            <person name="Barry K."/>
            <person name="Bills G."/>
            <person name="Bluhm B."/>
            <person name="Cannon C."/>
            <person name="Castanera R."/>
            <person name="Culley D."/>
            <person name="Daum C."/>
            <person name="Ezra D."/>
            <person name="Gonzalez J."/>
            <person name="Henrissat B."/>
            <person name="Kuo A."/>
            <person name="Liang C."/>
            <person name="Lipzen A."/>
            <person name="Lutzoni F."/>
            <person name="Magnuson J."/>
            <person name="Mondo S."/>
            <person name="Nolan M."/>
            <person name="Ohm R."/>
            <person name="Pangilinan J."/>
            <person name="Park H.-J."/>
            <person name="Ramirez L."/>
            <person name="Alfaro M."/>
            <person name="Sun H."/>
            <person name="Tritt A."/>
            <person name="Yoshinaga Y."/>
            <person name="Zwiers L.-H."/>
            <person name="Turgeon B."/>
            <person name="Goodwin S."/>
            <person name="Spatafora J."/>
            <person name="Crous P."/>
            <person name="Grigoriev I."/>
        </authorList>
    </citation>
    <scope>NUCLEOTIDE SEQUENCE</scope>
    <source>
        <strain evidence="2">CBS 207.26</strain>
    </source>
</reference>